<dbReference type="PROSITE" id="PS00678">
    <property type="entry name" value="WD_REPEATS_1"/>
    <property type="match status" value="2"/>
</dbReference>
<dbReference type="InterPro" id="IPR001680">
    <property type="entry name" value="WD40_rpt"/>
</dbReference>
<dbReference type="CDD" id="cd00200">
    <property type="entry name" value="WD40"/>
    <property type="match status" value="1"/>
</dbReference>
<dbReference type="Proteomes" id="UP001251528">
    <property type="component" value="Unassembled WGS sequence"/>
</dbReference>
<dbReference type="EMBL" id="JASWJB010000739">
    <property type="protein sequence ID" value="KAK2589394.1"/>
    <property type="molecule type" value="Genomic_DNA"/>
</dbReference>
<organism evidence="4 5">
    <name type="scientific">Conoideocrella luteorostrata</name>
    <dbReference type="NCBI Taxonomy" id="1105319"/>
    <lineage>
        <taxon>Eukaryota</taxon>
        <taxon>Fungi</taxon>
        <taxon>Dikarya</taxon>
        <taxon>Ascomycota</taxon>
        <taxon>Pezizomycotina</taxon>
        <taxon>Sordariomycetes</taxon>
        <taxon>Hypocreomycetidae</taxon>
        <taxon>Hypocreales</taxon>
        <taxon>Clavicipitaceae</taxon>
        <taxon>Conoideocrella</taxon>
    </lineage>
</organism>
<dbReference type="InterPro" id="IPR019775">
    <property type="entry name" value="WD40_repeat_CS"/>
</dbReference>
<dbReference type="PANTHER" id="PTHR19857">
    <property type="entry name" value="MITOCHONDRIAL DIVISION PROTEIN 1-RELATED"/>
    <property type="match status" value="1"/>
</dbReference>
<dbReference type="InterPro" id="IPR051179">
    <property type="entry name" value="WD_repeat_multifunction"/>
</dbReference>
<feature type="repeat" description="WD" evidence="3">
    <location>
        <begin position="321"/>
        <end position="359"/>
    </location>
</feature>
<dbReference type="PROSITE" id="PS50294">
    <property type="entry name" value="WD_REPEATS_REGION"/>
    <property type="match status" value="3"/>
</dbReference>
<reference evidence="4" key="1">
    <citation type="submission" date="2023-06" db="EMBL/GenBank/DDBJ databases">
        <title>Conoideocrella luteorostrata (Hypocreales: Clavicipitaceae), a potential biocontrol fungus for elongate hemlock scale in United States Christmas tree production areas.</title>
        <authorList>
            <person name="Barrett H."/>
            <person name="Lovett B."/>
            <person name="Macias A.M."/>
            <person name="Stajich J.E."/>
            <person name="Kasson M.T."/>
        </authorList>
    </citation>
    <scope>NUCLEOTIDE SEQUENCE</scope>
    <source>
        <strain evidence="4">ARSEF 14590</strain>
    </source>
</reference>
<evidence type="ECO:0000313" key="5">
    <source>
        <dbReference type="Proteomes" id="UP001251528"/>
    </source>
</evidence>
<feature type="repeat" description="WD" evidence="3">
    <location>
        <begin position="239"/>
        <end position="273"/>
    </location>
</feature>
<protein>
    <recommendedName>
        <fullName evidence="6">WD40 repeat domain-containing protein</fullName>
    </recommendedName>
</protein>
<evidence type="ECO:0000256" key="3">
    <source>
        <dbReference type="PROSITE-ProRule" id="PRU00221"/>
    </source>
</evidence>
<dbReference type="InterPro" id="IPR015943">
    <property type="entry name" value="WD40/YVTN_repeat-like_dom_sf"/>
</dbReference>
<dbReference type="InterPro" id="IPR036322">
    <property type="entry name" value="WD40_repeat_dom_sf"/>
</dbReference>
<keyword evidence="5" id="KW-1185">Reference proteome</keyword>
<dbReference type="SMART" id="SM00320">
    <property type="entry name" value="WD40"/>
    <property type="match status" value="7"/>
</dbReference>
<dbReference type="Pfam" id="PF00400">
    <property type="entry name" value="WD40"/>
    <property type="match status" value="7"/>
</dbReference>
<evidence type="ECO:0000313" key="4">
    <source>
        <dbReference type="EMBL" id="KAK2589394.1"/>
    </source>
</evidence>
<keyword evidence="1 3" id="KW-0853">WD repeat</keyword>
<sequence length="359" mass="39221">MANEKPRIVTSRLEDLSDDFDSIPSHLKQEGDCWRAISNPGTTRQLSLQLVREIEQQSSFTVLDAKLSPDGQYLAARSDGAAQVWAIHQDWQKIWDVPDSSISRTLSHQGFQPVSFSPDSSIVATGGEQGHILMWALKDGSCRQDIPAHSYGVRTLAFSNGGNLLASGGSDNTVCLWEVDSGALSREFEVHAAVTQVTWSPDGKYLAASSGCDITVWDADKYYVVHRLGGSARPAPHLIASLAFSPCSRKLVSGCFNGLIEIWSMEDGIPIQRVPSMQLQGQNDIIASLAVTPDNRWLLAGSKNRNLMVWDLHTGDDQMLLWGFGNTVTGIDISKTGDMIATSSAAGRIRIWSYIESKL</sequence>
<accession>A0AAJ0FS13</accession>
<evidence type="ECO:0000256" key="1">
    <source>
        <dbReference type="ARBA" id="ARBA00022574"/>
    </source>
</evidence>
<dbReference type="SUPFAM" id="SSF50978">
    <property type="entry name" value="WD40 repeat-like"/>
    <property type="match status" value="1"/>
</dbReference>
<gene>
    <name evidence="4" type="ORF">QQS21_012930</name>
</gene>
<name>A0AAJ0FS13_9HYPO</name>
<feature type="repeat" description="WD" evidence="3">
    <location>
        <begin position="114"/>
        <end position="145"/>
    </location>
</feature>
<comment type="caution">
    <text evidence="4">The sequence shown here is derived from an EMBL/GenBank/DDBJ whole genome shotgun (WGS) entry which is preliminary data.</text>
</comment>
<dbReference type="Gene3D" id="2.130.10.10">
    <property type="entry name" value="YVTN repeat-like/Quinoprotein amine dehydrogenase"/>
    <property type="match status" value="1"/>
</dbReference>
<feature type="repeat" description="WD" evidence="3">
    <location>
        <begin position="279"/>
        <end position="320"/>
    </location>
</feature>
<evidence type="ECO:0000256" key="2">
    <source>
        <dbReference type="ARBA" id="ARBA00022737"/>
    </source>
</evidence>
<proteinExistence type="predicted"/>
<dbReference type="PROSITE" id="PS50082">
    <property type="entry name" value="WD_REPEATS_2"/>
    <property type="match status" value="5"/>
</dbReference>
<feature type="repeat" description="WD" evidence="3">
    <location>
        <begin position="146"/>
        <end position="187"/>
    </location>
</feature>
<keyword evidence="2" id="KW-0677">Repeat</keyword>
<evidence type="ECO:0008006" key="6">
    <source>
        <dbReference type="Google" id="ProtNLM"/>
    </source>
</evidence>
<dbReference type="AlphaFoldDB" id="A0AAJ0FS13"/>